<name>A0A0P0Z3X9_9HYPH</name>
<dbReference type="InterPro" id="IPR036709">
    <property type="entry name" value="Autotransporte_beta_dom_sf"/>
</dbReference>
<dbReference type="SMART" id="SM00869">
    <property type="entry name" value="Autotransporter"/>
    <property type="match status" value="1"/>
</dbReference>
<evidence type="ECO:0000259" key="2">
    <source>
        <dbReference type="PROSITE" id="PS51208"/>
    </source>
</evidence>
<dbReference type="InterPro" id="IPR013425">
    <property type="entry name" value="Autotrns_rpt"/>
</dbReference>
<reference evidence="3" key="1">
    <citation type="journal article" date="2015" name="Proc. Natl. Acad. Sci. U.S.A.">
        <title>Bacterial clade with the ribosomal RNA operon on a small plasmid rather than the chromosome.</title>
        <authorList>
            <person name="Anda M."/>
            <person name="Ohtsubo Y."/>
            <person name="Okubo T."/>
            <person name="Sugawara M."/>
            <person name="Nagata Y."/>
            <person name="Tsuda M."/>
            <person name="Minamisawa K."/>
            <person name="Mitsui H."/>
        </authorList>
    </citation>
    <scope>NUCLEOTIDE SEQUENCE</scope>
    <source>
        <strain evidence="3">JCM 14755</strain>
    </source>
</reference>
<dbReference type="EMBL" id="LC066377">
    <property type="protein sequence ID" value="BAT28742.1"/>
    <property type="molecule type" value="Genomic_DNA"/>
</dbReference>
<proteinExistence type="predicted"/>
<sequence>MGTTGVIKAGSASSNTGGEGQAAITAYENSEIFVEGTIKGGNAIPGSYSEYGGAGIEFSGGGKITLEGGVVEGGSGAGTSEGGRAISISNASISLDAASKVSGGLNGNGVGRAAAIYMYGLSNTLDLKGDINASQSYAKIEGTVQGATYDQAVDTLKLTGTGGIFDLANIGPAAQFRNFDVIDIAAGNWTMSGTSTADAATNVAAASGLSLGGALGPASIGGNLSVKGFGSLDNVSSDNSGNPVSGAATIRGSLTIEAKGNLNVHALTSGTTALAIEKSFSLSPTSAFGVWLRAPSATPLITVGDDVALNGSVHVYNDGGMSTGTYRLLGYDAGATVSGSGLTLGDTPSVAWSYALDQGSGYLDLIVSSGASFWNGTTSAPGGTVAGGDGIWVAGGTNWTSSDGSAQLTASVSAPAVFSGHAGEVTVDTSAGAVGATGLSFQTSGYSLVGGVLTLANGTATPRVEVGGTATSATIATTLAGTHGLEKIGTGTLILTGENTYTGGTTVSAGTLQIGDGGTTGSVTGDIVNNATLVFARSDAYDFPGTISGTGAVVLKGGTVNFTGASGYSGEIAVQDSVLTLSRGSTSTAKFAVGNGGTIAGTGTIGGLIVRSGGRASPGYSPGTISVNGDVTFDAGSIYVAELRGADHDLIAATGTATIHGGTVQAVGLLTSPVVNQPYRILSADGGVTGQFTTVTSNYAFVTPSLSYDANAVYLTLLQDVAGENLPSGAVFSKVGITPNQIATSGALEQLGVSNPIVSALTLQSADTARAAYDALSGEVHASARTMLLEDSHFVRDATGQRLRADALDLQASGWVQTYGSTSSRGGDGNAAGFDRDIGGLLVGSDGFVADAYRLGVVGSYGHSSLKLDAGRGTTSVDTFGFGVYGGREWGALGVSAGVNVAWHALSSERSVAFPGYTDSLTADHDARTVQAYGEVGYEISLGQATVEPFAGLAQVWLHTSGFQEQGQAAALTVNGVDTDVSFSTIGVRARTQFTLGGMAFQANGMAGWRHALNDVTPTSLGSFAGGQAFGVQGLPVAQDVGIVEAGVSAKLNRRTTLGLSYTGQFGSGVSDHGVRANLSIAFD</sequence>
<dbReference type="InterPro" id="IPR005546">
    <property type="entry name" value="Autotransporte_beta"/>
</dbReference>
<protein>
    <submittedName>
        <fullName evidence="3">Outer membrane autotransporter barrel</fullName>
    </submittedName>
</protein>
<dbReference type="SUPFAM" id="SSF103515">
    <property type="entry name" value="Autotransporter"/>
    <property type="match status" value="1"/>
</dbReference>
<dbReference type="RefSeq" id="WP_157069785.1">
    <property type="nucleotide sequence ID" value="NZ_BBWR01000002.1"/>
</dbReference>
<dbReference type="NCBIfam" id="TIGR01414">
    <property type="entry name" value="autotrans_barl"/>
    <property type="match status" value="1"/>
</dbReference>
<organism evidence="3">
    <name type="scientific">Aureimonas frigidaquae</name>
    <dbReference type="NCBI Taxonomy" id="424757"/>
    <lineage>
        <taxon>Bacteria</taxon>
        <taxon>Pseudomonadati</taxon>
        <taxon>Pseudomonadota</taxon>
        <taxon>Alphaproteobacteria</taxon>
        <taxon>Hyphomicrobiales</taxon>
        <taxon>Aurantimonadaceae</taxon>
        <taxon>Aureimonas</taxon>
    </lineage>
</organism>
<dbReference type="NCBIfam" id="TIGR02601">
    <property type="entry name" value="autotrns_rpt"/>
    <property type="match status" value="1"/>
</dbReference>
<feature type="domain" description="Autotransporter" evidence="2">
    <location>
        <begin position="807"/>
        <end position="1083"/>
    </location>
</feature>
<dbReference type="Pfam" id="PF12951">
    <property type="entry name" value="PATR"/>
    <property type="match status" value="1"/>
</dbReference>
<dbReference type="AlphaFoldDB" id="A0A0P0Z3X9"/>
<dbReference type="PROSITE" id="PS51208">
    <property type="entry name" value="AUTOTRANSPORTER"/>
    <property type="match status" value="1"/>
</dbReference>
<dbReference type="GO" id="GO:0019867">
    <property type="term" value="C:outer membrane"/>
    <property type="evidence" value="ECO:0007669"/>
    <property type="project" value="InterPro"/>
</dbReference>
<evidence type="ECO:0000313" key="3">
    <source>
        <dbReference type="EMBL" id="BAT28742.1"/>
    </source>
</evidence>
<dbReference type="InterPro" id="IPR006315">
    <property type="entry name" value="OM_autotransptr_brl_dom"/>
</dbReference>
<dbReference type="OrthoDB" id="7872833at2"/>
<dbReference type="Gene3D" id="2.40.128.130">
    <property type="entry name" value="Autotransporter beta-domain"/>
    <property type="match status" value="1"/>
</dbReference>
<evidence type="ECO:0000256" key="1">
    <source>
        <dbReference type="ARBA" id="ARBA00022729"/>
    </source>
</evidence>
<dbReference type="SUPFAM" id="SSF51126">
    <property type="entry name" value="Pectin lyase-like"/>
    <property type="match status" value="1"/>
</dbReference>
<accession>A0A0P0Z3X9</accession>
<dbReference type="InterPro" id="IPR011050">
    <property type="entry name" value="Pectin_lyase_fold/virulence"/>
</dbReference>
<keyword evidence="1" id="KW-0732">Signal</keyword>
<dbReference type="Pfam" id="PF03797">
    <property type="entry name" value="Autotransporter"/>
    <property type="match status" value="1"/>
</dbReference>